<dbReference type="AlphaFoldDB" id="A0A371FY85"/>
<dbReference type="Proteomes" id="UP000257109">
    <property type="component" value="Unassembled WGS sequence"/>
</dbReference>
<feature type="non-terminal residue" evidence="2">
    <location>
        <position position="1"/>
    </location>
</feature>
<feature type="compositionally biased region" description="Basic and acidic residues" evidence="1">
    <location>
        <begin position="277"/>
        <end position="286"/>
    </location>
</feature>
<sequence length="337" mass="38776">MLIMRNHASSSSENEEGALQHFLWCHEEEIRRAEEHETKLREHEQIDGTPIPPQFRELVVDPFDDSQDPSVHLQAFQMQMYISGRDDLLSCNLFLGTLTEVAMRWFSGLPPRSIGSFWLLESQFATNRAKCLEQYLARFSGATIQINDPIVKAFQKGLWVGFFSDSLTLSRPASMTEIQARAEKHMEAKEDKEVRLQREAHVEKYTPLKLTRAQILKEGLSPSPARHSTSHETTTRSIPRGMMRDDYLGHFVKRKESEKRTTGDETTIVNKIDQEAVSRVSRDPKAELPPSRNNNNNSWRGIHGRNVGHNLKEVLSIDVDHSRKTSQKARSVYHIYR</sequence>
<keyword evidence="3" id="KW-1185">Reference proteome</keyword>
<gene>
    <name evidence="2" type="ORF">CR513_35806</name>
</gene>
<feature type="region of interest" description="Disordered" evidence="1">
    <location>
        <begin position="277"/>
        <end position="302"/>
    </location>
</feature>
<dbReference type="EMBL" id="QJKJ01007396">
    <property type="protein sequence ID" value="RDX83294.1"/>
    <property type="molecule type" value="Genomic_DNA"/>
</dbReference>
<comment type="caution">
    <text evidence="2">The sequence shown here is derived from an EMBL/GenBank/DDBJ whole genome shotgun (WGS) entry which is preliminary data.</text>
</comment>
<evidence type="ECO:0000313" key="3">
    <source>
        <dbReference type="Proteomes" id="UP000257109"/>
    </source>
</evidence>
<evidence type="ECO:0000256" key="1">
    <source>
        <dbReference type="SAM" id="MobiDB-lite"/>
    </source>
</evidence>
<organism evidence="2 3">
    <name type="scientific">Mucuna pruriens</name>
    <name type="common">Velvet bean</name>
    <name type="synonym">Dolichos pruriens</name>
    <dbReference type="NCBI Taxonomy" id="157652"/>
    <lineage>
        <taxon>Eukaryota</taxon>
        <taxon>Viridiplantae</taxon>
        <taxon>Streptophyta</taxon>
        <taxon>Embryophyta</taxon>
        <taxon>Tracheophyta</taxon>
        <taxon>Spermatophyta</taxon>
        <taxon>Magnoliopsida</taxon>
        <taxon>eudicotyledons</taxon>
        <taxon>Gunneridae</taxon>
        <taxon>Pentapetalae</taxon>
        <taxon>rosids</taxon>
        <taxon>fabids</taxon>
        <taxon>Fabales</taxon>
        <taxon>Fabaceae</taxon>
        <taxon>Papilionoideae</taxon>
        <taxon>50 kb inversion clade</taxon>
        <taxon>NPAAA clade</taxon>
        <taxon>indigoferoid/millettioid clade</taxon>
        <taxon>Phaseoleae</taxon>
        <taxon>Mucuna</taxon>
    </lineage>
</organism>
<dbReference type="OrthoDB" id="1934512at2759"/>
<name>A0A371FY85_MUCPR</name>
<accession>A0A371FY85</accession>
<reference evidence="2" key="1">
    <citation type="submission" date="2018-05" db="EMBL/GenBank/DDBJ databases">
        <title>Draft genome of Mucuna pruriens seed.</title>
        <authorList>
            <person name="Nnadi N.E."/>
            <person name="Vos R."/>
            <person name="Hasami M.H."/>
            <person name="Devisetty U.K."/>
            <person name="Aguiy J.C."/>
        </authorList>
    </citation>
    <scope>NUCLEOTIDE SEQUENCE [LARGE SCALE GENOMIC DNA]</scope>
    <source>
        <strain evidence="2">JCA_2017</strain>
    </source>
</reference>
<protein>
    <recommendedName>
        <fullName evidence="4">Retrotransposon gag domain-containing protein</fullName>
    </recommendedName>
</protein>
<dbReference type="STRING" id="157652.A0A371FY85"/>
<evidence type="ECO:0000313" key="2">
    <source>
        <dbReference type="EMBL" id="RDX83294.1"/>
    </source>
</evidence>
<evidence type="ECO:0008006" key="4">
    <source>
        <dbReference type="Google" id="ProtNLM"/>
    </source>
</evidence>
<proteinExistence type="predicted"/>